<evidence type="ECO:0000313" key="3">
    <source>
        <dbReference type="Proteomes" id="UP000054477"/>
    </source>
</evidence>
<gene>
    <name evidence="2" type="ORF">K443DRAFT_397102</name>
</gene>
<dbReference type="HOGENOM" id="CLU_033171_1_0_1"/>
<sequence length="465" mass="53005">MKLPQIGRVNKHELQNSPFKDLPLELHLQILSLMDLRDIIAYRKTSKLFFFITSQRIIWVDLLKRVCSKNSVFKPTFPIEEMSVIDLEQAVSAPTRWLNQVMGRNADTMRSSRRMQTITPLEYPDFYGVFLVPGGRFLVTFSETDVCVWDLGPSSGATLKNAPLASAPYVPNYDFAVVPTPDELGFWIFVSATCGATSYEMRDEFWIFEIYPLSEKPALSKIASLVYDEMEFFSLRGDLLISYASNYVKVWNFVTNMSVKFNVGDELFEQAWGTAESVILFCSGMISVWSIPPLTPNGDIEETKNYPLEPSFRFRSSTAGLPQNFEMLSEWYGGHPVIYDTLSHSNAFYVSRFEIILPEGQLKEQNEFILPPAQPPTFFEPYRFCNESLVMYWNDSKSVIAMAAPISRERHRTDSDLEEVTILSDQEELEGSVESSLCPVAGRLCRISVKRDSIIVFDYLAPPPP</sequence>
<dbReference type="OrthoDB" id="2688364at2759"/>
<reference evidence="2 3" key="1">
    <citation type="submission" date="2014-04" db="EMBL/GenBank/DDBJ databases">
        <authorList>
            <consortium name="DOE Joint Genome Institute"/>
            <person name="Kuo A."/>
            <person name="Kohler A."/>
            <person name="Nagy L.G."/>
            <person name="Floudas D."/>
            <person name="Copeland A."/>
            <person name="Barry K.W."/>
            <person name="Cichocki N."/>
            <person name="Veneault-Fourrey C."/>
            <person name="LaButti K."/>
            <person name="Lindquist E.A."/>
            <person name="Lipzen A."/>
            <person name="Lundell T."/>
            <person name="Morin E."/>
            <person name="Murat C."/>
            <person name="Sun H."/>
            <person name="Tunlid A."/>
            <person name="Henrissat B."/>
            <person name="Grigoriev I.V."/>
            <person name="Hibbett D.S."/>
            <person name="Martin F."/>
            <person name="Nordberg H.P."/>
            <person name="Cantor M.N."/>
            <person name="Hua S.X."/>
        </authorList>
    </citation>
    <scope>NUCLEOTIDE SEQUENCE [LARGE SCALE GENOMIC DNA]</scope>
    <source>
        <strain evidence="2 3">LaAM-08-1</strain>
    </source>
</reference>
<dbReference type="Proteomes" id="UP000054477">
    <property type="component" value="Unassembled WGS sequence"/>
</dbReference>
<evidence type="ECO:0000259" key="1">
    <source>
        <dbReference type="PROSITE" id="PS50181"/>
    </source>
</evidence>
<accession>A0A0C9WX95</accession>
<protein>
    <recommendedName>
        <fullName evidence="1">F-box domain-containing protein</fullName>
    </recommendedName>
</protein>
<dbReference type="InterPro" id="IPR001810">
    <property type="entry name" value="F-box_dom"/>
</dbReference>
<dbReference type="EMBL" id="KN838842">
    <property type="protein sequence ID" value="KIJ93453.1"/>
    <property type="molecule type" value="Genomic_DNA"/>
</dbReference>
<dbReference type="AlphaFoldDB" id="A0A0C9WX95"/>
<proteinExistence type="predicted"/>
<dbReference type="Pfam" id="PF00646">
    <property type="entry name" value="F-box"/>
    <property type="match status" value="1"/>
</dbReference>
<feature type="domain" description="F-box" evidence="1">
    <location>
        <begin position="16"/>
        <end position="62"/>
    </location>
</feature>
<dbReference type="SUPFAM" id="SSF81383">
    <property type="entry name" value="F-box domain"/>
    <property type="match status" value="1"/>
</dbReference>
<dbReference type="Gene3D" id="1.20.1280.50">
    <property type="match status" value="1"/>
</dbReference>
<reference evidence="3" key="2">
    <citation type="submission" date="2015-01" db="EMBL/GenBank/DDBJ databases">
        <title>Evolutionary Origins and Diversification of the Mycorrhizal Mutualists.</title>
        <authorList>
            <consortium name="DOE Joint Genome Institute"/>
            <consortium name="Mycorrhizal Genomics Consortium"/>
            <person name="Kohler A."/>
            <person name="Kuo A."/>
            <person name="Nagy L.G."/>
            <person name="Floudas D."/>
            <person name="Copeland A."/>
            <person name="Barry K.W."/>
            <person name="Cichocki N."/>
            <person name="Veneault-Fourrey C."/>
            <person name="LaButti K."/>
            <person name="Lindquist E.A."/>
            <person name="Lipzen A."/>
            <person name="Lundell T."/>
            <person name="Morin E."/>
            <person name="Murat C."/>
            <person name="Riley R."/>
            <person name="Ohm R."/>
            <person name="Sun H."/>
            <person name="Tunlid A."/>
            <person name="Henrissat B."/>
            <person name="Grigoriev I.V."/>
            <person name="Hibbett D.S."/>
            <person name="Martin F."/>
        </authorList>
    </citation>
    <scope>NUCLEOTIDE SEQUENCE [LARGE SCALE GENOMIC DNA]</scope>
    <source>
        <strain evidence="3">LaAM-08-1</strain>
    </source>
</reference>
<organism evidence="2 3">
    <name type="scientific">Laccaria amethystina LaAM-08-1</name>
    <dbReference type="NCBI Taxonomy" id="1095629"/>
    <lineage>
        <taxon>Eukaryota</taxon>
        <taxon>Fungi</taxon>
        <taxon>Dikarya</taxon>
        <taxon>Basidiomycota</taxon>
        <taxon>Agaricomycotina</taxon>
        <taxon>Agaricomycetes</taxon>
        <taxon>Agaricomycetidae</taxon>
        <taxon>Agaricales</taxon>
        <taxon>Agaricineae</taxon>
        <taxon>Hydnangiaceae</taxon>
        <taxon>Laccaria</taxon>
    </lineage>
</organism>
<keyword evidence="3" id="KW-1185">Reference proteome</keyword>
<evidence type="ECO:0000313" key="2">
    <source>
        <dbReference type="EMBL" id="KIJ93453.1"/>
    </source>
</evidence>
<name>A0A0C9WX95_9AGAR</name>
<dbReference type="PROSITE" id="PS50181">
    <property type="entry name" value="FBOX"/>
    <property type="match status" value="1"/>
</dbReference>
<dbReference type="InterPro" id="IPR036047">
    <property type="entry name" value="F-box-like_dom_sf"/>
</dbReference>